<feature type="non-terminal residue" evidence="1">
    <location>
        <position position="65"/>
    </location>
</feature>
<evidence type="ECO:0000313" key="1">
    <source>
        <dbReference type="EMBL" id="MFM9616296.1"/>
    </source>
</evidence>
<accession>A0ABW9I8W2</accession>
<comment type="caution">
    <text evidence="1">The sequence shown here is derived from an EMBL/GenBank/DDBJ whole genome shotgun (WGS) entry which is preliminary data.</text>
</comment>
<organism evidence="1 2">
    <name type="scientific">Streptomyces niveiscabiei</name>
    <dbReference type="NCBI Taxonomy" id="164115"/>
    <lineage>
        <taxon>Bacteria</taxon>
        <taxon>Bacillati</taxon>
        <taxon>Actinomycetota</taxon>
        <taxon>Actinomycetes</taxon>
        <taxon>Kitasatosporales</taxon>
        <taxon>Streptomycetaceae</taxon>
        <taxon>Streptomyces</taxon>
    </lineage>
</organism>
<dbReference type="RefSeq" id="WP_409135115.1">
    <property type="nucleotide sequence ID" value="NZ_JBJVNI010000482.1"/>
</dbReference>
<dbReference type="Proteomes" id="UP001631957">
    <property type="component" value="Unassembled WGS sequence"/>
</dbReference>
<sequence>MPDDTSGNYTKPDGTTAVDGQVAMASQHNLFVNDAAAALSRRLFADGRKPWIGNQNANGFKVTGA</sequence>
<reference evidence="1 2" key="1">
    <citation type="submission" date="2024-12" db="EMBL/GenBank/DDBJ databases">
        <title>Forecasting of Potato common scab and diversities of Pathogenic streptomyces spp. in china.</title>
        <authorList>
            <person name="Handique U."/>
            <person name="Wu J."/>
        </authorList>
    </citation>
    <scope>NUCLEOTIDE SEQUENCE [LARGE SCALE GENOMIC DNA]</scope>
    <source>
        <strain evidence="1 2">ZRIMU1530</strain>
    </source>
</reference>
<dbReference type="EMBL" id="JBJVNI010000482">
    <property type="protein sequence ID" value="MFM9616296.1"/>
    <property type="molecule type" value="Genomic_DNA"/>
</dbReference>
<protein>
    <submittedName>
        <fullName evidence="1">Uncharacterized protein</fullName>
    </submittedName>
</protein>
<proteinExistence type="predicted"/>
<name>A0ABW9I8W2_9ACTN</name>
<evidence type="ECO:0000313" key="2">
    <source>
        <dbReference type="Proteomes" id="UP001631957"/>
    </source>
</evidence>
<gene>
    <name evidence="1" type="ORF">ACKI18_48570</name>
</gene>
<keyword evidence="2" id="KW-1185">Reference proteome</keyword>